<comment type="similarity">
    <text evidence="3">Belongs to the flavoredoxin family.</text>
</comment>
<comment type="cofactor">
    <cofactor evidence="1">
        <name>FMN</name>
        <dbReference type="ChEBI" id="CHEBI:58210"/>
    </cofactor>
</comment>
<protein>
    <recommendedName>
        <fullName evidence="4">Flavin reductase like domain-containing protein</fullName>
    </recommendedName>
</protein>
<dbReference type="Proteomes" id="UP000231823">
    <property type="component" value="Chromosome"/>
</dbReference>
<keyword evidence="2" id="KW-0285">Flavoprotein</keyword>
<organism evidence="5 6">
    <name type="scientific">Spiroplasma floricola 23-6</name>
    <dbReference type="NCBI Taxonomy" id="1336749"/>
    <lineage>
        <taxon>Bacteria</taxon>
        <taxon>Bacillati</taxon>
        <taxon>Mycoplasmatota</taxon>
        <taxon>Mollicutes</taxon>
        <taxon>Entomoplasmatales</taxon>
        <taxon>Spiroplasmataceae</taxon>
        <taxon>Spiroplasma</taxon>
    </lineage>
</organism>
<evidence type="ECO:0000256" key="1">
    <source>
        <dbReference type="ARBA" id="ARBA00001917"/>
    </source>
</evidence>
<dbReference type="SUPFAM" id="SSF50475">
    <property type="entry name" value="FMN-binding split barrel"/>
    <property type="match status" value="1"/>
</dbReference>
<evidence type="ECO:0000256" key="3">
    <source>
        <dbReference type="ARBA" id="ARBA00038054"/>
    </source>
</evidence>
<name>A0A2K8SCQ1_9MOLU</name>
<accession>A0A2K8SCQ1</accession>
<dbReference type="InterPro" id="IPR002563">
    <property type="entry name" value="Flavin_Rdtase-like_dom"/>
</dbReference>
<dbReference type="InterPro" id="IPR052174">
    <property type="entry name" value="Flavoredoxin"/>
</dbReference>
<evidence type="ECO:0000256" key="2">
    <source>
        <dbReference type="ARBA" id="ARBA00022630"/>
    </source>
</evidence>
<dbReference type="Gene3D" id="2.30.110.10">
    <property type="entry name" value="Electron Transport, Fmn-binding Protein, Chain A"/>
    <property type="match status" value="1"/>
</dbReference>
<dbReference type="GO" id="GO:0010181">
    <property type="term" value="F:FMN binding"/>
    <property type="evidence" value="ECO:0007669"/>
    <property type="project" value="InterPro"/>
</dbReference>
<evidence type="ECO:0000313" key="5">
    <source>
        <dbReference type="EMBL" id="AUB31239.1"/>
    </source>
</evidence>
<dbReference type="RefSeq" id="WP_100916229.1">
    <property type="nucleotide sequence ID" value="NZ_CP025057.1"/>
</dbReference>
<dbReference type="KEGG" id="sfz:SFLOR_v1c01780"/>
<reference evidence="5 6" key="1">
    <citation type="submission" date="2017-12" db="EMBL/GenBank/DDBJ databases">
        <title>Complete genome sequence of Spiroplasma floricola 23-6 (ATCC 29989).</title>
        <authorList>
            <person name="Tsai Y.-M."/>
            <person name="Wu P.-S."/>
            <person name="Lo W.-S."/>
            <person name="Kuo C.-H."/>
        </authorList>
    </citation>
    <scope>NUCLEOTIDE SEQUENCE [LARGE SCALE GENOMIC DNA]</scope>
    <source>
        <strain evidence="5 6">23-6</strain>
    </source>
</reference>
<feature type="domain" description="Flavin reductase like" evidence="4">
    <location>
        <begin position="15"/>
        <end position="178"/>
    </location>
</feature>
<dbReference type="PANTHER" id="PTHR43567:SF1">
    <property type="entry name" value="FLAVOREDOXIN"/>
    <property type="match status" value="1"/>
</dbReference>
<dbReference type="PANTHER" id="PTHR43567">
    <property type="entry name" value="FLAVOREDOXIN-RELATED-RELATED"/>
    <property type="match status" value="1"/>
</dbReference>
<proteinExistence type="inferred from homology"/>
<gene>
    <name evidence="5" type="ORF">SFLOR_v1c01780</name>
</gene>
<evidence type="ECO:0000313" key="6">
    <source>
        <dbReference type="Proteomes" id="UP000231823"/>
    </source>
</evidence>
<dbReference type="InterPro" id="IPR012349">
    <property type="entry name" value="Split_barrel_FMN-bd"/>
</dbReference>
<keyword evidence="6" id="KW-1185">Reference proteome</keyword>
<dbReference type="GO" id="GO:0016646">
    <property type="term" value="F:oxidoreductase activity, acting on the CH-NH group of donors, NAD or NADP as acceptor"/>
    <property type="evidence" value="ECO:0007669"/>
    <property type="project" value="UniProtKB-ARBA"/>
</dbReference>
<evidence type="ECO:0000259" key="4">
    <source>
        <dbReference type="Pfam" id="PF01613"/>
    </source>
</evidence>
<dbReference type="Pfam" id="PF01613">
    <property type="entry name" value="Flavin_Reduct"/>
    <property type="match status" value="1"/>
</dbReference>
<dbReference type="EMBL" id="CP025057">
    <property type="protein sequence ID" value="AUB31239.1"/>
    <property type="molecule type" value="Genomic_DNA"/>
</dbReference>
<dbReference type="OrthoDB" id="9806228at2"/>
<dbReference type="AlphaFoldDB" id="A0A2K8SCQ1"/>
<sequence length="193" mass="22496">MYQKLNTKTLYWGFPIVVISSLNDKNKTDITPISSIYNVNDSIMIGLNISSKAYENIKLNKKAIINIVPDSMWSNIEKIAKYTAKKTNDQKTKNYIEDKTKEGNFNLLNSEHEIQFLEGTLLYIVVEYIDELVVNGIANICFNVKEIYVDAELLDENNYILDDKFNILLYQFRKYKKINKESMGKSFRYVKSN</sequence>